<evidence type="ECO:0000313" key="2">
    <source>
        <dbReference type="Proteomes" id="UP000290288"/>
    </source>
</evidence>
<keyword evidence="2" id="KW-1185">Reference proteome</keyword>
<accession>A0A4Q2DX01</accession>
<comment type="caution">
    <text evidence="1">The sequence shown here is derived from an EMBL/GenBank/DDBJ whole genome shotgun (WGS) entry which is preliminary data.</text>
</comment>
<sequence length="84" mass="8956">MDPQDTAGKWIQVYGGDMVPVILQLVKGPTLGLIEGGKDGEDSHPMYVARAVSANGCYPGEYGSHISGARISRDGAVRIVRTRL</sequence>
<dbReference type="EMBL" id="SDEE01000029">
    <property type="protein sequence ID" value="RXW23952.1"/>
    <property type="molecule type" value="Genomic_DNA"/>
</dbReference>
<dbReference type="Proteomes" id="UP000290288">
    <property type="component" value="Unassembled WGS sequence"/>
</dbReference>
<reference evidence="1 2" key="1">
    <citation type="submission" date="2019-01" db="EMBL/GenBank/DDBJ databases">
        <title>Draft genome sequence of Psathyrella aberdarensis IHI B618.</title>
        <authorList>
            <person name="Buettner E."/>
            <person name="Kellner H."/>
        </authorList>
    </citation>
    <scope>NUCLEOTIDE SEQUENCE [LARGE SCALE GENOMIC DNA]</scope>
    <source>
        <strain evidence="1 2">IHI B618</strain>
    </source>
</reference>
<protein>
    <submittedName>
        <fullName evidence="1">Uncharacterized protein</fullName>
    </submittedName>
</protein>
<organism evidence="1 2">
    <name type="scientific">Candolleomyces aberdarensis</name>
    <dbReference type="NCBI Taxonomy" id="2316362"/>
    <lineage>
        <taxon>Eukaryota</taxon>
        <taxon>Fungi</taxon>
        <taxon>Dikarya</taxon>
        <taxon>Basidiomycota</taxon>
        <taxon>Agaricomycotina</taxon>
        <taxon>Agaricomycetes</taxon>
        <taxon>Agaricomycetidae</taxon>
        <taxon>Agaricales</taxon>
        <taxon>Agaricineae</taxon>
        <taxon>Psathyrellaceae</taxon>
        <taxon>Candolleomyces</taxon>
    </lineage>
</organism>
<name>A0A4Q2DX01_9AGAR</name>
<evidence type="ECO:0000313" key="1">
    <source>
        <dbReference type="EMBL" id="RXW23952.1"/>
    </source>
</evidence>
<proteinExistence type="predicted"/>
<gene>
    <name evidence="1" type="ORF">EST38_g1938</name>
</gene>
<dbReference type="AlphaFoldDB" id="A0A4Q2DX01"/>